<dbReference type="RefSeq" id="WP_244823971.1">
    <property type="nucleotide sequence ID" value="NZ_CP112998.1"/>
</dbReference>
<comment type="similarity">
    <text evidence="1 3">Belongs to the short-chain dehydrogenases/reductases (SDR) family.</text>
</comment>
<dbReference type="Gene3D" id="3.40.50.720">
    <property type="entry name" value="NAD(P)-binding Rossmann-like Domain"/>
    <property type="match status" value="1"/>
</dbReference>
<keyword evidence="5" id="KW-1185">Reference proteome</keyword>
<accession>A0A9E8SL05</accession>
<keyword evidence="2" id="KW-0560">Oxidoreductase</keyword>
<dbReference type="KEGG" id="dpf:ON006_03765"/>
<protein>
    <submittedName>
        <fullName evidence="4">SDR family oxidoreductase</fullName>
    </submittedName>
</protein>
<organism evidence="4 5">
    <name type="scientific">Dyadobacter pollutisoli</name>
    <dbReference type="NCBI Taxonomy" id="2910158"/>
    <lineage>
        <taxon>Bacteria</taxon>
        <taxon>Pseudomonadati</taxon>
        <taxon>Bacteroidota</taxon>
        <taxon>Cytophagia</taxon>
        <taxon>Cytophagales</taxon>
        <taxon>Spirosomataceae</taxon>
        <taxon>Dyadobacter</taxon>
    </lineage>
</organism>
<dbReference type="Pfam" id="PF00106">
    <property type="entry name" value="adh_short"/>
    <property type="match status" value="1"/>
</dbReference>
<dbReference type="InterPro" id="IPR036291">
    <property type="entry name" value="NAD(P)-bd_dom_sf"/>
</dbReference>
<dbReference type="GO" id="GO:0016020">
    <property type="term" value="C:membrane"/>
    <property type="evidence" value="ECO:0007669"/>
    <property type="project" value="TreeGrafter"/>
</dbReference>
<sequence length="248" mass="26976">MKTSNNTILITGGGSGIGLAIAQKFLENGNTVIICGRRADKLAEVKSRFPGLHTRVADISSPDDRIELRDWVTSNFPGLNILVNSAGIQNTFFIKKENTVEAITSEVTTNLISPIHLANLFVPHLIKQEEAAIINITSGLAYIPVVATAVYCATKAALHSFTLSARHQLKDTSVKVFEIAPPIVDTELGHQGSHREREVEGISPSQVASETFQAVQNDQFELAIGMALNLYRAAHSDKADMVFNQVNR</sequence>
<reference evidence="4" key="1">
    <citation type="submission" date="2022-11" db="EMBL/GenBank/DDBJ databases">
        <title>Dyadobacter pollutisoli sp. nov., isolated from plastic dumped soil.</title>
        <authorList>
            <person name="Kim J.M."/>
            <person name="Kim K.R."/>
            <person name="Lee J.K."/>
            <person name="Hao L."/>
            <person name="Jeon C.O."/>
        </authorList>
    </citation>
    <scope>NUCLEOTIDE SEQUENCE</scope>
    <source>
        <strain evidence="4">U1</strain>
    </source>
</reference>
<dbReference type="PANTHER" id="PTHR44196:SF1">
    <property type="entry name" value="DEHYDROGENASE_REDUCTASE SDR FAMILY MEMBER 7B"/>
    <property type="match status" value="1"/>
</dbReference>
<evidence type="ECO:0000256" key="1">
    <source>
        <dbReference type="ARBA" id="ARBA00006484"/>
    </source>
</evidence>
<proteinExistence type="inferred from homology"/>
<dbReference type="PRINTS" id="PR00081">
    <property type="entry name" value="GDHRDH"/>
</dbReference>
<dbReference type="Proteomes" id="UP001164653">
    <property type="component" value="Chromosome"/>
</dbReference>
<dbReference type="GO" id="GO:0016491">
    <property type="term" value="F:oxidoreductase activity"/>
    <property type="evidence" value="ECO:0007669"/>
    <property type="project" value="UniProtKB-KW"/>
</dbReference>
<evidence type="ECO:0000313" key="4">
    <source>
        <dbReference type="EMBL" id="WAC13080.1"/>
    </source>
</evidence>
<dbReference type="EMBL" id="CP112998">
    <property type="protein sequence ID" value="WAC13080.1"/>
    <property type="molecule type" value="Genomic_DNA"/>
</dbReference>
<evidence type="ECO:0000256" key="3">
    <source>
        <dbReference type="RuleBase" id="RU000363"/>
    </source>
</evidence>
<dbReference type="PANTHER" id="PTHR44196">
    <property type="entry name" value="DEHYDROGENASE/REDUCTASE SDR FAMILY MEMBER 7B"/>
    <property type="match status" value="1"/>
</dbReference>
<dbReference type="SUPFAM" id="SSF51735">
    <property type="entry name" value="NAD(P)-binding Rossmann-fold domains"/>
    <property type="match status" value="1"/>
</dbReference>
<dbReference type="PROSITE" id="PS00061">
    <property type="entry name" value="ADH_SHORT"/>
    <property type="match status" value="1"/>
</dbReference>
<dbReference type="InterPro" id="IPR002347">
    <property type="entry name" value="SDR_fam"/>
</dbReference>
<evidence type="ECO:0000256" key="2">
    <source>
        <dbReference type="ARBA" id="ARBA00023002"/>
    </source>
</evidence>
<dbReference type="InterPro" id="IPR020904">
    <property type="entry name" value="Sc_DH/Rdtase_CS"/>
</dbReference>
<name>A0A9E8SL05_9BACT</name>
<gene>
    <name evidence="4" type="ORF">ON006_03765</name>
</gene>
<dbReference type="AlphaFoldDB" id="A0A9E8SL05"/>
<evidence type="ECO:0000313" key="5">
    <source>
        <dbReference type="Proteomes" id="UP001164653"/>
    </source>
</evidence>
<dbReference type="PRINTS" id="PR00080">
    <property type="entry name" value="SDRFAMILY"/>
</dbReference>